<dbReference type="Pfam" id="PF07944">
    <property type="entry name" value="Beta-AFase-like_GH127_cat"/>
    <property type="match status" value="1"/>
</dbReference>
<dbReference type="InterPro" id="IPR012878">
    <property type="entry name" value="Beta-AFase-like_GH127_cat"/>
</dbReference>
<feature type="domain" description="Atrophied bacterial Ig" evidence="2">
    <location>
        <begin position="12"/>
        <end position="95"/>
    </location>
</feature>
<dbReference type="PANTHER" id="PTHR31151:SF0">
    <property type="entry name" value="PROLINE-TRNA LIGASE (DUF1680)"/>
    <property type="match status" value="1"/>
</dbReference>
<evidence type="ECO:0000313" key="3">
    <source>
        <dbReference type="EMBL" id="OZG57599.1"/>
    </source>
</evidence>
<dbReference type="InterPro" id="IPR046780">
    <property type="entry name" value="aBig_2"/>
</dbReference>
<dbReference type="Proteomes" id="UP000216871">
    <property type="component" value="Unassembled WGS sequence"/>
</dbReference>
<evidence type="ECO:0008006" key="5">
    <source>
        <dbReference type="Google" id="ProtNLM"/>
    </source>
</evidence>
<dbReference type="InterPro" id="IPR008928">
    <property type="entry name" value="6-hairpin_glycosidase_sf"/>
</dbReference>
<evidence type="ECO:0000313" key="4">
    <source>
        <dbReference type="Proteomes" id="UP000216871"/>
    </source>
</evidence>
<accession>A0A261FEN0</accession>
<evidence type="ECO:0000259" key="2">
    <source>
        <dbReference type="Pfam" id="PF20578"/>
    </source>
</evidence>
<dbReference type="AlphaFoldDB" id="A0A261FEN0"/>
<dbReference type="GO" id="GO:0005975">
    <property type="term" value="P:carbohydrate metabolic process"/>
    <property type="evidence" value="ECO:0007669"/>
    <property type="project" value="InterPro"/>
</dbReference>
<feature type="domain" description="Non-reducing end beta-L-arabinofuranosidase-like GH127 catalytic" evidence="1">
    <location>
        <begin position="195"/>
        <end position="578"/>
    </location>
</feature>
<name>A0A261FEN0_9BIFI</name>
<dbReference type="OrthoDB" id="9757939at2"/>
<dbReference type="PANTHER" id="PTHR31151">
    <property type="entry name" value="PROLINE-TRNA LIGASE (DUF1680)"/>
    <property type="match status" value="1"/>
</dbReference>
<comment type="caution">
    <text evidence="3">The sequence shown here is derived from an EMBL/GenBank/DDBJ whole genome shotgun (WGS) entry which is preliminary data.</text>
</comment>
<dbReference type="Pfam" id="PF20578">
    <property type="entry name" value="aBig_2"/>
    <property type="match status" value="1"/>
</dbReference>
<proteinExistence type="predicted"/>
<dbReference type="RefSeq" id="WP_094668318.1">
    <property type="nucleotide sequence ID" value="NZ_MWWW01000027.1"/>
</dbReference>
<reference evidence="3 4" key="1">
    <citation type="journal article" date="2017" name="BMC Genomics">
        <title>Comparative genomic and phylogenomic analyses of the Bifidobacteriaceae family.</title>
        <authorList>
            <person name="Lugli G.A."/>
            <person name="Milani C."/>
            <person name="Turroni F."/>
            <person name="Duranti S."/>
            <person name="Mancabelli L."/>
            <person name="Mangifesta M."/>
            <person name="Ferrario C."/>
            <person name="Modesto M."/>
            <person name="Mattarelli P."/>
            <person name="Jiri K."/>
            <person name="van Sinderen D."/>
            <person name="Ventura M."/>
        </authorList>
    </citation>
    <scope>NUCLEOTIDE SEQUENCE [LARGE SCALE GENOMIC DNA]</scope>
    <source>
        <strain evidence="3 4">DSM 100196</strain>
    </source>
</reference>
<sequence length="772" mass="85434">MSDTALTDQQIVDADAQLLYIGNTGTVEFDLTLPTEGKNGSTVTWATSDERWIQTDGTVHMPEYGRGDRDVTLTATLTHGDATATREFTVKVLEQANKIKVKEFFPIELNVKAGSTFELPMFAAVRTDDDRLLSQRINWDDGVEHTAGEPGEESFHGLIDGSTIDAHATVHVHAEDPQAPVDATAKVSPVSISHVRLTGDGFLARNQARRLEFLRTVDDDQMLVEFRRAAGLDTKGAPDMIGWDAPDSLLRGHTTGHYLSALALAYAASGDETIKSKLDYVVASLAEVQDAFEGKEGIHPGFLSAYSEFQFDKLQEYAPYPTIWAPYYTLHKILAGLIDAYNYAGNQTALDVASKVGDWTYDRLSKLPHEQLQNMWSMYIAGEFGGMNESLANLYALTHEPKHLAAARLFDNDRLMVPMRQHVDSLGGMHANQHIPQVIGSVKLFEATGVPYYLDQAKFFYDSVLGHHIYALGGTGQGEMFHQPDEIGNLIFDNTAESCASYNMLKLSAELYRYFPEDAKFGDYYERTTVNHIAASTDQVPEGGSLYFFQTQPGGQKSFDVENSCCHGTGLESHFYYAEGAYYTDADALYVRLYLNGTLDDEAAKLTVSVEDVKPEHVTIDVEHLAKKTLRLRVPGWSVDGKVAVSMNGEAVEPIVVEAARTDSGELAFTADELGLDTFDGARIELDFEPHMHLFPTPDRPELAAVAWGPYVLAALSDETKYLDVPVNESDPDAAFVREPGTLTFTHQATGLKFVPLEQIEFEHYHAYVRVK</sequence>
<dbReference type="SUPFAM" id="SSF48208">
    <property type="entry name" value="Six-hairpin glycosidases"/>
    <property type="match status" value="1"/>
</dbReference>
<keyword evidence="4" id="KW-1185">Reference proteome</keyword>
<protein>
    <recommendedName>
        <fullName evidence="5">Glycosyl hydrolase</fullName>
    </recommendedName>
</protein>
<evidence type="ECO:0000259" key="1">
    <source>
        <dbReference type="Pfam" id="PF07944"/>
    </source>
</evidence>
<organism evidence="3 4">
    <name type="scientific">Bifidobacterium myosotis</name>
    <dbReference type="NCBI Taxonomy" id="1630166"/>
    <lineage>
        <taxon>Bacteria</taxon>
        <taxon>Bacillati</taxon>
        <taxon>Actinomycetota</taxon>
        <taxon>Actinomycetes</taxon>
        <taxon>Bifidobacteriales</taxon>
        <taxon>Bifidobacteriaceae</taxon>
        <taxon>Bifidobacterium</taxon>
    </lineage>
</organism>
<gene>
    <name evidence="3" type="ORF">BMYO_1918</name>
</gene>
<dbReference type="EMBL" id="MWWW01000027">
    <property type="protein sequence ID" value="OZG57599.1"/>
    <property type="molecule type" value="Genomic_DNA"/>
</dbReference>